<reference evidence="5 6" key="1">
    <citation type="journal article" date="2012" name="PLoS Pathog.">
        <title>Diverse lifestyles and strategies of plant pathogenesis encoded in the genomes of eighteen Dothideomycetes fungi.</title>
        <authorList>
            <person name="Ohm R.A."/>
            <person name="Feau N."/>
            <person name="Henrissat B."/>
            <person name="Schoch C.L."/>
            <person name="Horwitz B.A."/>
            <person name="Barry K.W."/>
            <person name="Condon B.J."/>
            <person name="Copeland A.C."/>
            <person name="Dhillon B."/>
            <person name="Glaser F."/>
            <person name="Hesse C.N."/>
            <person name="Kosti I."/>
            <person name="LaButti K."/>
            <person name="Lindquist E.A."/>
            <person name="Lucas S."/>
            <person name="Salamov A.A."/>
            <person name="Bradshaw R.E."/>
            <person name="Ciuffetti L."/>
            <person name="Hamelin R.C."/>
            <person name="Kema G.H.J."/>
            <person name="Lawrence C."/>
            <person name="Scott J.A."/>
            <person name="Spatafora J.W."/>
            <person name="Turgeon B.G."/>
            <person name="de Wit P.J.G.M."/>
            <person name="Zhong S."/>
            <person name="Goodwin S.B."/>
            <person name="Grigoriev I.V."/>
        </authorList>
    </citation>
    <scope>NUCLEOTIDE SEQUENCE [LARGE SCALE GENOMIC DNA]</scope>
    <source>
        <strain evidence="5 6">CIRAD86</strain>
    </source>
</reference>
<keyword evidence="4" id="KW-0408">Iron</keyword>
<keyword evidence="6" id="KW-1185">Reference proteome</keyword>
<dbReference type="InterPro" id="IPR036396">
    <property type="entry name" value="Cyt_P450_sf"/>
</dbReference>
<dbReference type="PANTHER" id="PTHR24305">
    <property type="entry name" value="CYTOCHROME P450"/>
    <property type="match status" value="1"/>
</dbReference>
<comment type="cofactor">
    <cofactor evidence="1">
        <name>heme</name>
        <dbReference type="ChEBI" id="CHEBI:30413"/>
    </cofactor>
</comment>
<dbReference type="RefSeq" id="XP_007931234.1">
    <property type="nucleotide sequence ID" value="XM_007933043.1"/>
</dbReference>
<name>M3A0T6_PSEFD</name>
<dbReference type="GO" id="GO:0005506">
    <property type="term" value="F:iron ion binding"/>
    <property type="evidence" value="ECO:0007669"/>
    <property type="project" value="InterPro"/>
</dbReference>
<dbReference type="Pfam" id="PF00067">
    <property type="entry name" value="p450"/>
    <property type="match status" value="1"/>
</dbReference>
<dbReference type="InterPro" id="IPR001128">
    <property type="entry name" value="Cyt_P450"/>
</dbReference>
<protein>
    <recommendedName>
        <fullName evidence="7">Cytochrome P450</fullName>
    </recommendedName>
</protein>
<dbReference type="eggNOG" id="ENOG502SB9Z">
    <property type="taxonomic scope" value="Eukaryota"/>
</dbReference>
<dbReference type="AlphaFoldDB" id="M3A0T6"/>
<comment type="similarity">
    <text evidence="2">Belongs to the cytochrome P450 family.</text>
</comment>
<sequence>MLACSGIVVGGAVWSKVCSILEQVATKESTLPQTQVQTLCAKPKDCLTIIDGKKMPDGTINMMNKFEARATPNKRLVTAFDIHNCFTTSDRLVCEEFRKAVEEKIYFPEAKWKELGAIARSIVKNELNRSTSELSLFEVVQSVTMQMVMTVFFDTSEISVPTSSIRCLAQEINDQWLRSKDKTSPGQTASPDWSFHKQQPLREALIAAFPAWNGSKDTNPLNLILPGYETLWRVVLRCFVEVSSRNHSNSPQWQSSLANFSLNPTRKELEKTGPIPCSSMIAKEALRLYPPTRRIYRQFKDEQGDEYEVAADVESMHRDIEVWGKDAKVFRPERWYSVDQKFEDCCWLPFGAKPFRCPAKRWQLEGVLPFGVAMIALLTGALLEGGWVCGGGGGFQDDVNEPLETNRHAYKDVVLRRLGGNGLTTKFGKEAL</sequence>
<dbReference type="HOGENOM" id="CLU_044612_0_0_1"/>
<dbReference type="Proteomes" id="UP000016932">
    <property type="component" value="Unassembled WGS sequence"/>
</dbReference>
<gene>
    <name evidence="5" type="ORF">MYCFIDRAFT_33536</name>
</gene>
<organism evidence="5 6">
    <name type="scientific">Pseudocercospora fijiensis (strain CIRAD86)</name>
    <name type="common">Black leaf streak disease fungus</name>
    <name type="synonym">Mycosphaerella fijiensis</name>
    <dbReference type="NCBI Taxonomy" id="383855"/>
    <lineage>
        <taxon>Eukaryota</taxon>
        <taxon>Fungi</taxon>
        <taxon>Dikarya</taxon>
        <taxon>Ascomycota</taxon>
        <taxon>Pezizomycotina</taxon>
        <taxon>Dothideomycetes</taxon>
        <taxon>Dothideomycetidae</taxon>
        <taxon>Mycosphaerellales</taxon>
        <taxon>Mycosphaerellaceae</taxon>
        <taxon>Pseudocercospora</taxon>
    </lineage>
</organism>
<evidence type="ECO:0000256" key="1">
    <source>
        <dbReference type="ARBA" id="ARBA00001971"/>
    </source>
</evidence>
<accession>M3A0T6</accession>
<dbReference type="GO" id="GO:0004497">
    <property type="term" value="F:monooxygenase activity"/>
    <property type="evidence" value="ECO:0007669"/>
    <property type="project" value="InterPro"/>
</dbReference>
<evidence type="ECO:0000313" key="5">
    <source>
        <dbReference type="EMBL" id="EME78021.1"/>
    </source>
</evidence>
<dbReference type="GO" id="GO:0016705">
    <property type="term" value="F:oxidoreductase activity, acting on paired donors, with incorporation or reduction of molecular oxygen"/>
    <property type="evidence" value="ECO:0007669"/>
    <property type="project" value="InterPro"/>
</dbReference>
<evidence type="ECO:0000313" key="6">
    <source>
        <dbReference type="Proteomes" id="UP000016932"/>
    </source>
</evidence>
<evidence type="ECO:0000256" key="4">
    <source>
        <dbReference type="ARBA" id="ARBA00023004"/>
    </source>
</evidence>
<evidence type="ECO:0000256" key="3">
    <source>
        <dbReference type="ARBA" id="ARBA00022723"/>
    </source>
</evidence>
<dbReference type="GeneID" id="19338927"/>
<keyword evidence="3" id="KW-0479">Metal-binding</keyword>
<dbReference type="PANTHER" id="PTHR24305:SF232">
    <property type="entry name" value="P450, PUTATIVE (EUROFUNG)-RELATED"/>
    <property type="match status" value="1"/>
</dbReference>
<evidence type="ECO:0008006" key="7">
    <source>
        <dbReference type="Google" id="ProtNLM"/>
    </source>
</evidence>
<dbReference type="OrthoDB" id="10029320at2759"/>
<proteinExistence type="inferred from homology"/>
<dbReference type="SUPFAM" id="SSF48264">
    <property type="entry name" value="Cytochrome P450"/>
    <property type="match status" value="1"/>
</dbReference>
<evidence type="ECO:0000256" key="2">
    <source>
        <dbReference type="ARBA" id="ARBA00010617"/>
    </source>
</evidence>
<dbReference type="KEGG" id="pfj:MYCFIDRAFT_33536"/>
<dbReference type="EMBL" id="KB446564">
    <property type="protein sequence ID" value="EME78021.1"/>
    <property type="molecule type" value="Genomic_DNA"/>
</dbReference>
<dbReference type="VEuPathDB" id="FungiDB:MYCFIDRAFT_33536"/>
<dbReference type="GO" id="GO:0020037">
    <property type="term" value="F:heme binding"/>
    <property type="evidence" value="ECO:0007669"/>
    <property type="project" value="InterPro"/>
</dbReference>
<dbReference type="InterPro" id="IPR050121">
    <property type="entry name" value="Cytochrome_P450_monoxygenase"/>
</dbReference>
<dbReference type="Gene3D" id="1.10.630.10">
    <property type="entry name" value="Cytochrome P450"/>
    <property type="match status" value="1"/>
</dbReference>